<evidence type="ECO:0000259" key="1">
    <source>
        <dbReference type="Pfam" id="PF07992"/>
    </source>
</evidence>
<dbReference type="InterPro" id="IPR023753">
    <property type="entry name" value="FAD/NAD-binding_dom"/>
</dbReference>
<accession>A0A0P6XU19</accession>
<feature type="domain" description="FAD/NAD(P)-binding" evidence="1">
    <location>
        <begin position="3"/>
        <end position="127"/>
    </location>
</feature>
<reference evidence="2 3" key="1">
    <citation type="submission" date="2015-07" db="EMBL/GenBank/DDBJ databases">
        <title>Whole genome sequence of Thermanaerothrix daxensis DSM 23592.</title>
        <authorList>
            <person name="Hemp J."/>
            <person name="Ward L.M."/>
            <person name="Pace L.A."/>
            <person name="Fischer W.W."/>
        </authorList>
    </citation>
    <scope>NUCLEOTIDE SEQUENCE [LARGE SCALE GENOMIC DNA]</scope>
    <source>
        <strain evidence="2 3">GNS-1</strain>
    </source>
</reference>
<gene>
    <name evidence="2" type="ORF">SE15_10285</name>
</gene>
<dbReference type="PANTHER" id="PTHR43755">
    <property type="match status" value="1"/>
</dbReference>
<dbReference type="EMBL" id="LGKO01000005">
    <property type="protein sequence ID" value="KPL82518.1"/>
    <property type="molecule type" value="Genomic_DNA"/>
</dbReference>
<protein>
    <submittedName>
        <fullName evidence="2">Oxidoreductase</fullName>
    </submittedName>
</protein>
<proteinExistence type="predicted"/>
<dbReference type="PATRIC" id="fig|869279.4.peg.1669"/>
<dbReference type="InterPro" id="IPR036188">
    <property type="entry name" value="FAD/NAD-bd_sf"/>
</dbReference>
<dbReference type="SUPFAM" id="SSF51905">
    <property type="entry name" value="FAD/NAD(P)-binding domain"/>
    <property type="match status" value="2"/>
</dbReference>
<dbReference type="Proteomes" id="UP000050544">
    <property type="component" value="Unassembled WGS sequence"/>
</dbReference>
<dbReference type="PANTHER" id="PTHR43755:SF1">
    <property type="entry name" value="FAD-DEPENDENT PYRIDINE NUCLEOTIDE-DISULPHIDE OXIDOREDUCTASE"/>
    <property type="match status" value="1"/>
</dbReference>
<name>A0A0P6XU19_9CHLR</name>
<dbReference type="GO" id="GO:0016491">
    <property type="term" value="F:oxidoreductase activity"/>
    <property type="evidence" value="ECO:0007669"/>
    <property type="project" value="InterPro"/>
</dbReference>
<dbReference type="STRING" id="869279.SE15_10285"/>
<keyword evidence="3" id="KW-1185">Reference proteome</keyword>
<evidence type="ECO:0000313" key="3">
    <source>
        <dbReference type="Proteomes" id="UP000050544"/>
    </source>
</evidence>
<dbReference type="Pfam" id="PF07992">
    <property type="entry name" value="Pyr_redox_2"/>
    <property type="match status" value="1"/>
</dbReference>
<dbReference type="OrthoDB" id="9781621at2"/>
<dbReference type="InterPro" id="IPR052541">
    <property type="entry name" value="SQRD"/>
</dbReference>
<dbReference type="AlphaFoldDB" id="A0A0P6XU19"/>
<evidence type="ECO:0000313" key="2">
    <source>
        <dbReference type="EMBL" id="KPL82518.1"/>
    </source>
</evidence>
<dbReference type="Gene3D" id="3.50.50.60">
    <property type="entry name" value="FAD/NAD(P)-binding domain"/>
    <property type="match status" value="2"/>
</dbReference>
<sequence length="410" mass="46385">MKKIVILGAGTAGTIVANRFKRLLDFGRWEVTLVDPDPIHYYQPGFLFIPFRMYTPKDVIKPKRDFIDPPLRFIQSKVEEIDAEHRRVHLADGSVLPYDFLIIATGVDIYPEETPGMLDGEWGKTIHSFYTLPTSLALRDTLRSWKGGRLVVNVVDNPIKCPVAPLEFLMLADWYFHQQGMRDRVEIIYATPLSGAFTKPTASKLLGELLESKNIKVEPDFMIERVDPDARKIVSYDEREIEYDLLVTIPLNKGAEVIGKSGLGNELNLVPVDPHTLRAKAHPNIFVLGDASDAPASKAGATAHFSIDLFTEHFLDYVETGELPPYFDGHANCFIETGFGKGLMIDFNYTQEPLPGRYPLPGIGPLTLLQESEFNHWGKLMFHWMYWHILLRGMELPLPATMSMAGKWKV</sequence>
<organism evidence="2 3">
    <name type="scientific">Thermanaerothrix daxensis</name>
    <dbReference type="NCBI Taxonomy" id="869279"/>
    <lineage>
        <taxon>Bacteria</taxon>
        <taxon>Bacillati</taxon>
        <taxon>Chloroflexota</taxon>
        <taxon>Anaerolineae</taxon>
        <taxon>Anaerolineales</taxon>
        <taxon>Anaerolineaceae</taxon>
        <taxon>Thermanaerothrix</taxon>
    </lineage>
</organism>
<dbReference type="RefSeq" id="WP_054522017.1">
    <property type="nucleotide sequence ID" value="NZ_LGKO01000005.1"/>
</dbReference>
<comment type="caution">
    <text evidence="2">The sequence shown here is derived from an EMBL/GenBank/DDBJ whole genome shotgun (WGS) entry which is preliminary data.</text>
</comment>